<protein>
    <submittedName>
        <fullName evidence="5">Uncharacterized protein</fullName>
    </submittedName>
</protein>
<keyword evidence="2" id="KW-0677">Repeat</keyword>
<dbReference type="PANTHER" id="PTHR24215:SF3">
    <property type="entry name" value="CYSTEINE AND GLYCINE-RICH PROTEIN 2"/>
    <property type="match status" value="1"/>
</dbReference>
<evidence type="ECO:0000313" key="6">
    <source>
        <dbReference type="Proteomes" id="UP000694564"/>
    </source>
</evidence>
<dbReference type="Ensembl" id="ENSSVLT00005005779.1">
    <property type="protein sequence ID" value="ENSSVLP00005005239.1"/>
    <property type="gene ID" value="ENSSVLG00005004196.1"/>
</dbReference>
<dbReference type="GO" id="GO:0042805">
    <property type="term" value="F:actinin binding"/>
    <property type="evidence" value="ECO:0007669"/>
    <property type="project" value="TreeGrafter"/>
</dbReference>
<evidence type="ECO:0000256" key="1">
    <source>
        <dbReference type="ARBA" id="ARBA00022473"/>
    </source>
</evidence>
<keyword evidence="3" id="KW-0221">Differentiation</keyword>
<dbReference type="GO" id="GO:0060537">
    <property type="term" value="P:muscle tissue development"/>
    <property type="evidence" value="ECO:0007669"/>
    <property type="project" value="TreeGrafter"/>
</dbReference>
<dbReference type="GO" id="GO:0005634">
    <property type="term" value="C:nucleus"/>
    <property type="evidence" value="ECO:0007669"/>
    <property type="project" value="TreeGrafter"/>
</dbReference>
<evidence type="ECO:0000313" key="5">
    <source>
        <dbReference type="Ensembl" id="ENSSVLP00005005239.1"/>
    </source>
</evidence>
<evidence type="ECO:0000256" key="4">
    <source>
        <dbReference type="SAM" id="MobiDB-lite"/>
    </source>
</evidence>
<sequence length="150" mass="16451">QPDWTCLSGDMETSGGLQECVYPAEEIRPTANPAMEKKYGQKGYGSDQGTGTHTMDRGERLHIKPECSTSQAYNKSRHCKICIEIQRLEECSRYGDSVYAAKMIIGAGNLESTMLTEKEGEICCKGCNAKNSVPKGFIYGQEAGAFIHAQ</sequence>
<dbReference type="GO" id="GO:0030018">
    <property type="term" value="C:Z disc"/>
    <property type="evidence" value="ECO:0007669"/>
    <property type="project" value="TreeGrafter"/>
</dbReference>
<reference evidence="5" key="2">
    <citation type="submission" date="2025-09" db="UniProtKB">
        <authorList>
            <consortium name="Ensembl"/>
        </authorList>
    </citation>
    <scope>IDENTIFICATION</scope>
</reference>
<dbReference type="AlphaFoldDB" id="A0A8D2AQF1"/>
<organism evidence="5 6">
    <name type="scientific">Sciurus vulgaris</name>
    <name type="common">Eurasian red squirrel</name>
    <dbReference type="NCBI Taxonomy" id="55149"/>
    <lineage>
        <taxon>Eukaryota</taxon>
        <taxon>Metazoa</taxon>
        <taxon>Chordata</taxon>
        <taxon>Craniata</taxon>
        <taxon>Vertebrata</taxon>
        <taxon>Euteleostomi</taxon>
        <taxon>Mammalia</taxon>
        <taxon>Eutheria</taxon>
        <taxon>Euarchontoglires</taxon>
        <taxon>Glires</taxon>
        <taxon>Rodentia</taxon>
        <taxon>Sciuromorpha</taxon>
        <taxon>Sciuridae</taxon>
        <taxon>Sciurinae</taxon>
        <taxon>Sciurini</taxon>
        <taxon>Sciurus</taxon>
    </lineage>
</organism>
<evidence type="ECO:0000256" key="3">
    <source>
        <dbReference type="ARBA" id="ARBA00022782"/>
    </source>
</evidence>
<dbReference type="Proteomes" id="UP000694564">
    <property type="component" value="Chromosome 6"/>
</dbReference>
<dbReference type="PANTHER" id="PTHR24215">
    <property type="entry name" value="RHO-GTPASE-ACTIVATING PROTEIN LRG1"/>
    <property type="match status" value="1"/>
</dbReference>
<keyword evidence="6" id="KW-1185">Reference proteome</keyword>
<proteinExistence type="predicted"/>
<feature type="region of interest" description="Disordered" evidence="4">
    <location>
        <begin position="36"/>
        <end position="59"/>
    </location>
</feature>
<accession>A0A8D2AQF1</accession>
<keyword evidence="1" id="KW-0217">Developmental protein</keyword>
<dbReference type="GO" id="GO:0045214">
    <property type="term" value="P:sarcomere organization"/>
    <property type="evidence" value="ECO:0007669"/>
    <property type="project" value="TreeGrafter"/>
</dbReference>
<evidence type="ECO:0000256" key="2">
    <source>
        <dbReference type="ARBA" id="ARBA00022737"/>
    </source>
</evidence>
<dbReference type="GeneTree" id="ENSGT00940000154980"/>
<reference evidence="5" key="1">
    <citation type="submission" date="2025-08" db="UniProtKB">
        <authorList>
            <consortium name="Ensembl"/>
        </authorList>
    </citation>
    <scope>IDENTIFICATION</scope>
</reference>
<dbReference type="GO" id="GO:0008307">
    <property type="term" value="F:structural constituent of muscle"/>
    <property type="evidence" value="ECO:0007669"/>
    <property type="project" value="TreeGrafter"/>
</dbReference>
<name>A0A8D2AQF1_SCIVU</name>